<dbReference type="STRING" id="869754.A0A1A0HET9"/>
<comment type="subcellular location">
    <subcellularLocation>
        <location evidence="1">Nucleus</location>
    </subcellularLocation>
</comment>
<dbReference type="InterPro" id="IPR007015">
    <property type="entry name" value="DNA_pol_V/MYBBP1A"/>
</dbReference>
<feature type="region of interest" description="Disordered" evidence="3">
    <location>
        <begin position="299"/>
        <end position="318"/>
    </location>
</feature>
<evidence type="ECO:0000256" key="2">
    <source>
        <dbReference type="ARBA" id="ARBA00023242"/>
    </source>
</evidence>
<dbReference type="RefSeq" id="XP_018712986.1">
    <property type="nucleotide sequence ID" value="XM_018855840.1"/>
</dbReference>
<dbReference type="EMBL" id="LXTC01000002">
    <property type="protein sequence ID" value="OBA22490.1"/>
    <property type="molecule type" value="Genomic_DNA"/>
</dbReference>
<keyword evidence="5" id="KW-1185">Reference proteome</keyword>
<dbReference type="Proteomes" id="UP000092555">
    <property type="component" value="Unassembled WGS sequence"/>
</dbReference>
<dbReference type="OrthoDB" id="342531at2759"/>
<evidence type="ECO:0000313" key="5">
    <source>
        <dbReference type="Proteomes" id="UP000092555"/>
    </source>
</evidence>
<dbReference type="GeneID" id="30028816"/>
<keyword evidence="2" id="KW-0539">Nucleus</keyword>
<feature type="compositionally biased region" description="Acidic residues" evidence="3">
    <location>
        <begin position="771"/>
        <end position="785"/>
    </location>
</feature>
<feature type="compositionally biased region" description="Low complexity" evidence="3">
    <location>
        <begin position="254"/>
        <end position="265"/>
    </location>
</feature>
<dbReference type="AlphaFoldDB" id="A0A1A0HET9"/>
<proteinExistence type="predicted"/>
<dbReference type="PANTHER" id="PTHR13213:SF2">
    <property type="entry name" value="MYB-BINDING PROTEIN 1A"/>
    <property type="match status" value="1"/>
</dbReference>
<name>A0A1A0HET9_9ASCO</name>
<dbReference type="Pfam" id="PF04931">
    <property type="entry name" value="DNA_pol_phi"/>
    <property type="match status" value="1"/>
</dbReference>
<organism evidence="4 5">
    <name type="scientific">Metschnikowia bicuspidata var. bicuspidata NRRL YB-4993</name>
    <dbReference type="NCBI Taxonomy" id="869754"/>
    <lineage>
        <taxon>Eukaryota</taxon>
        <taxon>Fungi</taxon>
        <taxon>Dikarya</taxon>
        <taxon>Ascomycota</taxon>
        <taxon>Saccharomycotina</taxon>
        <taxon>Pichiomycetes</taxon>
        <taxon>Metschnikowiaceae</taxon>
        <taxon>Metschnikowia</taxon>
    </lineage>
</organism>
<dbReference type="GO" id="GO:0005730">
    <property type="term" value="C:nucleolus"/>
    <property type="evidence" value="ECO:0007669"/>
    <property type="project" value="InterPro"/>
</dbReference>
<sequence>MSVLRDHYYALASEVQQERIDAATRLLSELAKADKTDEWDYALGRLIKGLATSRQLARFGFSMALTELVRELVCKPDYDLSVAGFLDRVAAATAVAASMKGKDVRQTLFGRLFGFQALVNSQLLLEPQHSSPDTLAKFVHMLVELAGTKSWLRETAMFTLCQFVAAYLQSPLACDDSTVAFLQAVSDQGLTFTTEGLAVLMTIPPQSRARLVARVDALKLWKHAEPMARGNLPTLAQVLKDVDVVDEPEDTEPAAEPAARPAPKAAKQKGTWSPRLPFVWDLLVQHFVGDDGAAADDAAVDGASKKRKKSAGPAPKKKARTAAPVEYIPFREFWKVAVDDSMFAEKASAERKFWGFELFNKFVASLPGPMVPHLFTPNLMRCLINQAAQPNRLLNKISTKTINKTIETAHADLLKVVPCLAAVLDESRGGGWKFDQLTKLKLTDALVGVLGYLEAPADIPHATVEGLVADIARVLIAKFNVALQAQRDTDKTAPDAPAIKMSNDNILKWVLDKLLVLFRSTKRYGADLAAPMESVFKFLLQHAFFTHTSAANVSPNVLKLVQDRLNSFLAESIAQKRKGHSWSLYCVKQIDKLEKRDELELVLQLSDELSAIKTECFSMLDTIKHAMKKSQAAKNDQYCFELLFSMNLLQLYMGETETVGVLEDLKATYVDIFGNTDDDVDTSVVLTEIILSFVSRKSALLKKLSGIVWESYMCAENAEGQLNINANCFKLLFDVLHSRENEEGQKKLFEGEDEYQGEDAEEGEAGTSDDANSESEDSTDSDTDSASDTGDSELPAEGAKLIEMVEQETTKKLANALGIKGDYDGEVKFSDIDSDDDDQYESESMDDEQMMAIDGELAKIFKERRSALTQNSTSKKNSEKEMAKEQMLLFKNRVLDLLDSFSKVQQNSVYNITFIRPIVTVMNMTKDKNLGVKAHKLLKTRISKLKCTEEEVKKIYKTDEEIAKFKKTLLDLISWLQLQAGSYSSSQAHSAACAQSCIIASKCLLAVDVDSLPEIIQIYCSTLTKWATEPKNRIQASLFFDFINWLSTKRSSHN</sequence>
<dbReference type="PANTHER" id="PTHR13213">
    <property type="entry name" value="MYB-BINDING PROTEIN 1A FAMILY MEMBER"/>
    <property type="match status" value="1"/>
</dbReference>
<accession>A0A1A0HET9</accession>
<gene>
    <name evidence="4" type="ORF">METBIDRAFT_31380</name>
</gene>
<dbReference type="GO" id="GO:0000182">
    <property type="term" value="F:rDNA binding"/>
    <property type="evidence" value="ECO:0007669"/>
    <property type="project" value="TreeGrafter"/>
</dbReference>
<reference evidence="4 5" key="1">
    <citation type="submission" date="2016-05" db="EMBL/GenBank/DDBJ databases">
        <title>Comparative genomics of biotechnologically important yeasts.</title>
        <authorList>
            <consortium name="DOE Joint Genome Institute"/>
            <person name="Riley R."/>
            <person name="Haridas S."/>
            <person name="Wolfe K.H."/>
            <person name="Lopes M.R."/>
            <person name="Hittinger C.T."/>
            <person name="Goker M."/>
            <person name="Salamov A."/>
            <person name="Wisecaver J."/>
            <person name="Long T.M."/>
            <person name="Aerts A.L."/>
            <person name="Barry K."/>
            <person name="Choi C."/>
            <person name="Clum A."/>
            <person name="Coughlan A.Y."/>
            <person name="Deshpande S."/>
            <person name="Douglass A.P."/>
            <person name="Hanson S.J."/>
            <person name="Klenk H.-P."/>
            <person name="LaButti K."/>
            <person name="Lapidus A."/>
            <person name="Lindquist E."/>
            <person name="Lipzen A."/>
            <person name="Meier-kolthoff J.P."/>
            <person name="Ohm R.A."/>
            <person name="Otillar R.P."/>
            <person name="Pangilinan J."/>
            <person name="Peng Y."/>
            <person name="Rokas A."/>
            <person name="Rosa C.A."/>
            <person name="Scheuner C."/>
            <person name="Sibirny A.A."/>
            <person name="Slot J.C."/>
            <person name="Stielow J.B."/>
            <person name="Sun H."/>
            <person name="Kurtzman C.P."/>
            <person name="Blackwell M."/>
            <person name="Grigoriev I.V."/>
            <person name="Jeffries T.W."/>
        </authorList>
    </citation>
    <scope>NUCLEOTIDE SEQUENCE [LARGE SCALE GENOMIC DNA]</scope>
    <source>
        <strain evidence="4 5">NRRL YB-4993</strain>
    </source>
</reference>
<evidence type="ECO:0000256" key="1">
    <source>
        <dbReference type="ARBA" id="ARBA00004123"/>
    </source>
</evidence>
<evidence type="ECO:0000256" key="3">
    <source>
        <dbReference type="SAM" id="MobiDB-lite"/>
    </source>
</evidence>
<evidence type="ECO:0000313" key="4">
    <source>
        <dbReference type="EMBL" id="OBA22490.1"/>
    </source>
</evidence>
<feature type="compositionally biased region" description="Acidic residues" evidence="3">
    <location>
        <begin position="751"/>
        <end position="764"/>
    </location>
</feature>
<feature type="compositionally biased region" description="Basic residues" evidence="3">
    <location>
        <begin position="305"/>
        <end position="318"/>
    </location>
</feature>
<comment type="caution">
    <text evidence="4">The sequence shown here is derived from an EMBL/GenBank/DDBJ whole genome shotgun (WGS) entry which is preliminary data.</text>
</comment>
<protein>
    <submittedName>
        <fullName evidence="4">DNA polymerase V</fullName>
    </submittedName>
</protein>
<feature type="region of interest" description="Disordered" evidence="3">
    <location>
        <begin position="247"/>
        <end position="269"/>
    </location>
</feature>
<feature type="region of interest" description="Disordered" evidence="3">
    <location>
        <begin position="744"/>
        <end position="793"/>
    </location>
</feature>
<dbReference type="GO" id="GO:0006355">
    <property type="term" value="P:regulation of DNA-templated transcription"/>
    <property type="evidence" value="ECO:0007669"/>
    <property type="project" value="InterPro"/>
</dbReference>